<name>A0A4Q1BC86_TREME</name>
<feature type="compositionally biased region" description="Basic and acidic residues" evidence="1">
    <location>
        <begin position="103"/>
        <end position="119"/>
    </location>
</feature>
<feature type="region of interest" description="Disordered" evidence="1">
    <location>
        <begin position="1"/>
        <end position="64"/>
    </location>
</feature>
<feature type="compositionally biased region" description="Polar residues" evidence="1">
    <location>
        <begin position="364"/>
        <end position="375"/>
    </location>
</feature>
<protein>
    <submittedName>
        <fullName evidence="2">Uncharacterized protein</fullName>
    </submittedName>
</protein>
<dbReference type="InParanoid" id="A0A4Q1BC86"/>
<proteinExistence type="predicted"/>
<feature type="compositionally biased region" description="Basic and acidic residues" evidence="1">
    <location>
        <begin position="349"/>
        <end position="361"/>
    </location>
</feature>
<feature type="compositionally biased region" description="Basic and acidic residues" evidence="1">
    <location>
        <begin position="439"/>
        <end position="455"/>
    </location>
</feature>
<evidence type="ECO:0000256" key="1">
    <source>
        <dbReference type="SAM" id="MobiDB-lite"/>
    </source>
</evidence>
<keyword evidence="3" id="KW-1185">Reference proteome</keyword>
<feature type="compositionally biased region" description="Polar residues" evidence="1">
    <location>
        <begin position="385"/>
        <end position="414"/>
    </location>
</feature>
<comment type="caution">
    <text evidence="2">The sequence shown here is derived from an EMBL/GenBank/DDBJ whole genome shotgun (WGS) entry which is preliminary data.</text>
</comment>
<feature type="region of interest" description="Disordered" evidence="1">
    <location>
        <begin position="90"/>
        <end position="421"/>
    </location>
</feature>
<feature type="compositionally biased region" description="Pro residues" evidence="1">
    <location>
        <begin position="249"/>
        <end position="265"/>
    </location>
</feature>
<organism evidence="2 3">
    <name type="scientific">Tremella mesenterica</name>
    <name type="common">Jelly fungus</name>
    <dbReference type="NCBI Taxonomy" id="5217"/>
    <lineage>
        <taxon>Eukaryota</taxon>
        <taxon>Fungi</taxon>
        <taxon>Dikarya</taxon>
        <taxon>Basidiomycota</taxon>
        <taxon>Agaricomycotina</taxon>
        <taxon>Tremellomycetes</taxon>
        <taxon>Tremellales</taxon>
        <taxon>Tremellaceae</taxon>
        <taxon>Tremella</taxon>
    </lineage>
</organism>
<dbReference type="OrthoDB" id="2596711at2759"/>
<feature type="compositionally biased region" description="Basic and acidic residues" evidence="1">
    <location>
        <begin position="296"/>
        <end position="306"/>
    </location>
</feature>
<feature type="compositionally biased region" description="Basic and acidic residues" evidence="1">
    <location>
        <begin position="278"/>
        <end position="290"/>
    </location>
</feature>
<feature type="compositionally biased region" description="Polar residues" evidence="1">
    <location>
        <begin position="1"/>
        <end position="11"/>
    </location>
</feature>
<dbReference type="AlphaFoldDB" id="A0A4Q1BC86"/>
<evidence type="ECO:0000313" key="2">
    <source>
        <dbReference type="EMBL" id="RXK35406.1"/>
    </source>
</evidence>
<sequence length="649" mass="70355">MSVSSETTVISPSAHVHHALSRTNSRSQTQLTSRNTTNGHVRRTSGHGQIVHHATTKKRVPSYTNLVAHGAQRRSSDGESGRRAVVAGLTMHALERPSNPRKSSSDRLPGKASRSDTHLPKLARTLSATSTHSIHSSTSGHGQDDKRNHSKEDSEVQPRGKDASIAGKAEEESWEEEDEEVKVGPVGNEKPRTMTEKPRDVAKHVAQVNGPTGSVDSPIVPVTPHSLHGHQQTRRTTGWTGNVTVPDPSVIPPPHPFTFPSPDPAPEVILKHIPSTKELTHAAVESERRRASSRAETLRNEARMPERSNSTEGSGLPHPVDSRVKPGSTDFPFPSMSSAPSSSQPPSVLEKRSRVASDRPLRQKMSNSSLRSMQSLRAPPHPLNSPVSARATQPTVSTSRPGSMFGSPNKNKQAQPYVQPVPPPVIYPTVVQGESWNIPEDREMEPGPSMNRRESVASISSTRSLRQIFTAAQDDRQRPSQQIATSRRLTALQAAAAASKWHTTNDPALYHQSLGYPSTLADTAHLISRFLPVKKSKRPAWEIPAGAESSKIGVQNGDYREAHESLVRTMRELGMGGGGSSRRVSRNPSHMSLLSDHGEGGGVHGTSGVGSVKGLVVARGGWRGKTPFELSVERCLAQRPRYPGQDNMH</sequence>
<evidence type="ECO:0000313" key="3">
    <source>
        <dbReference type="Proteomes" id="UP000289152"/>
    </source>
</evidence>
<feature type="compositionally biased region" description="Low complexity" evidence="1">
    <location>
        <begin position="127"/>
        <end position="141"/>
    </location>
</feature>
<reference evidence="2 3" key="1">
    <citation type="submission" date="2016-06" db="EMBL/GenBank/DDBJ databases">
        <title>Evolution of pathogenesis and genome organization in the Tremellales.</title>
        <authorList>
            <person name="Cuomo C."/>
            <person name="Litvintseva A."/>
            <person name="Heitman J."/>
            <person name="Chen Y."/>
            <person name="Sun S."/>
            <person name="Springer D."/>
            <person name="Dromer F."/>
            <person name="Young S."/>
            <person name="Zeng Q."/>
            <person name="Chapman S."/>
            <person name="Gujja S."/>
            <person name="Saif S."/>
            <person name="Birren B."/>
        </authorList>
    </citation>
    <scope>NUCLEOTIDE SEQUENCE [LARGE SCALE GENOMIC DNA]</scope>
    <source>
        <strain evidence="2 3">ATCC 28783</strain>
    </source>
</reference>
<feature type="compositionally biased region" description="Basic and acidic residues" evidence="1">
    <location>
        <begin position="189"/>
        <end position="203"/>
    </location>
</feature>
<dbReference type="Proteomes" id="UP000289152">
    <property type="component" value="Unassembled WGS sequence"/>
</dbReference>
<gene>
    <name evidence="2" type="ORF">M231_07350</name>
</gene>
<dbReference type="EMBL" id="SDIL01000138">
    <property type="protein sequence ID" value="RXK35406.1"/>
    <property type="molecule type" value="Genomic_DNA"/>
</dbReference>
<feature type="compositionally biased region" description="Basic and acidic residues" evidence="1">
    <location>
        <begin position="142"/>
        <end position="162"/>
    </location>
</feature>
<feature type="compositionally biased region" description="Low complexity" evidence="1">
    <location>
        <begin position="332"/>
        <end position="347"/>
    </location>
</feature>
<feature type="compositionally biased region" description="Polar residues" evidence="1">
    <location>
        <begin position="21"/>
        <end position="39"/>
    </location>
</feature>
<feature type="region of interest" description="Disordered" evidence="1">
    <location>
        <begin position="439"/>
        <end position="461"/>
    </location>
</feature>
<feature type="region of interest" description="Disordered" evidence="1">
    <location>
        <begin position="573"/>
        <end position="606"/>
    </location>
</feature>
<accession>A0A4Q1BC86</accession>